<feature type="region of interest" description="Disordered" evidence="1">
    <location>
        <begin position="45"/>
        <end position="67"/>
    </location>
</feature>
<keyword evidence="3" id="KW-1185">Reference proteome</keyword>
<protein>
    <submittedName>
        <fullName evidence="2">Uncharacterized protein</fullName>
    </submittedName>
</protein>
<evidence type="ECO:0000313" key="2">
    <source>
        <dbReference type="EMBL" id="KLT41422.1"/>
    </source>
</evidence>
<dbReference type="Proteomes" id="UP000053611">
    <property type="component" value="Unassembled WGS sequence"/>
</dbReference>
<accession>A0A0J0XK27</accession>
<reference evidence="2 3" key="1">
    <citation type="submission" date="2015-03" db="EMBL/GenBank/DDBJ databases">
        <title>Genomics and transcriptomics of the oil-accumulating basidiomycete yeast T. oleaginosus allow insights into substrate utilization and the diverse evolutionary trajectories of mating systems in fungi.</title>
        <authorList>
            <consortium name="DOE Joint Genome Institute"/>
            <person name="Kourist R."/>
            <person name="Kracht O."/>
            <person name="Bracharz F."/>
            <person name="Lipzen A."/>
            <person name="Nolan M."/>
            <person name="Ohm R."/>
            <person name="Grigoriev I."/>
            <person name="Sun S."/>
            <person name="Heitman J."/>
            <person name="Bruck T."/>
            <person name="Nowrousian M."/>
        </authorList>
    </citation>
    <scope>NUCLEOTIDE SEQUENCE [LARGE SCALE GENOMIC DNA]</scope>
    <source>
        <strain evidence="2 3">IBC0246</strain>
    </source>
</reference>
<gene>
    <name evidence="2" type="ORF">CC85DRAFT_120911</name>
</gene>
<name>A0A0J0XK27_9TREE</name>
<dbReference type="EMBL" id="KQ087218">
    <property type="protein sequence ID" value="KLT41422.1"/>
    <property type="molecule type" value="Genomic_DNA"/>
</dbReference>
<sequence>MAATTGFAMRSWSVGGASLPFLACWKGVQTKKRISHIARFKLTVQREKPGERDGERPGAASRSMKKRLDQGVLGVTEAARMFGEGGWGWGGGWGCWWLCGWGTFSKPKEADFGVRDGGRAALAWEGSGDGAEATGNRTEDPPGGCGVEERCATGIARRRGGESLTLYLTGGDRGGYVRCALGRMGGAGAVVERVFG</sequence>
<dbReference type="AlphaFoldDB" id="A0A0J0XK27"/>
<organism evidence="2 3">
    <name type="scientific">Cutaneotrichosporon oleaginosum</name>
    <dbReference type="NCBI Taxonomy" id="879819"/>
    <lineage>
        <taxon>Eukaryota</taxon>
        <taxon>Fungi</taxon>
        <taxon>Dikarya</taxon>
        <taxon>Basidiomycota</taxon>
        <taxon>Agaricomycotina</taxon>
        <taxon>Tremellomycetes</taxon>
        <taxon>Trichosporonales</taxon>
        <taxon>Trichosporonaceae</taxon>
        <taxon>Cutaneotrichosporon</taxon>
    </lineage>
</organism>
<evidence type="ECO:0000256" key="1">
    <source>
        <dbReference type="SAM" id="MobiDB-lite"/>
    </source>
</evidence>
<evidence type="ECO:0000313" key="3">
    <source>
        <dbReference type="Proteomes" id="UP000053611"/>
    </source>
</evidence>
<feature type="region of interest" description="Disordered" evidence="1">
    <location>
        <begin position="125"/>
        <end position="146"/>
    </location>
</feature>
<feature type="compositionally biased region" description="Basic and acidic residues" evidence="1">
    <location>
        <begin position="45"/>
        <end position="56"/>
    </location>
</feature>
<proteinExistence type="predicted"/>